<dbReference type="InterPro" id="IPR050360">
    <property type="entry name" value="MFS_Sugar_Transporters"/>
</dbReference>
<dbReference type="GeneID" id="63771258"/>
<dbReference type="FunFam" id="1.20.1250.20:FF:000026">
    <property type="entry name" value="MFS quinate transporter QutD"/>
    <property type="match status" value="1"/>
</dbReference>
<dbReference type="InterPro" id="IPR003663">
    <property type="entry name" value="Sugar/inositol_transpt"/>
</dbReference>
<dbReference type="InterPro" id="IPR005829">
    <property type="entry name" value="Sugar_transporter_CS"/>
</dbReference>
<evidence type="ECO:0000256" key="9">
    <source>
        <dbReference type="SAM" id="Phobius"/>
    </source>
</evidence>
<sequence>MGLPTLPKIYNVHFVAIIATLGGALFGFDISSMSAIVVTDQYLDYFHSPAGALQGAIGSALAAGSVVGSAVAGPISDKIGRRDSIMFACIFWFIGTAVQVGCHNSGTLIVGRVFNGFTVGITSSQVPVYLAEIAKAEKRGSIVIIQQLAVEFGILIMYFIGYGCSFIPGPASFRTAWGTQFIPAFFLVVGLPFLPRSPRWLAKVGREKEAIATLANIQAGGNVDDPLVIAEWEEIMVTMRAEKEAGRGWRKFFKNGMWKRTMAGMSVQAWQQLAGANVIVYYLTYIALMAGLTGNVAMVTSGIQYAVFIIFTGVMWLFIDKLGRRTLLIWGALGMGFCHIVIGGVMGGNHDDVPGGVGNPPNPNIVISVHGGAPANTVITFSYLLIVVYALTLAPVCWIYAAEVWSLGTRATGMSMAAMSNWVFNFALGMFTPPAFINISWKLFIVFGVLCIFAAVWFWVFYPETCGKTLEEVEIMFSKDGPKPWKTKKGESRLEQEIQAVVERKTDKDHVPVIEPAE</sequence>
<dbReference type="SUPFAM" id="SSF103473">
    <property type="entry name" value="MFS general substrate transporter"/>
    <property type="match status" value="1"/>
</dbReference>
<feature type="transmembrane region" description="Helical" evidence="9">
    <location>
        <begin position="12"/>
        <end position="38"/>
    </location>
</feature>
<dbReference type="RefSeq" id="XP_040721773.1">
    <property type="nucleotide sequence ID" value="XM_040855046.1"/>
</dbReference>
<organism evidence="11 12">
    <name type="scientific">Pseudomassariella vexata</name>
    <dbReference type="NCBI Taxonomy" id="1141098"/>
    <lineage>
        <taxon>Eukaryota</taxon>
        <taxon>Fungi</taxon>
        <taxon>Dikarya</taxon>
        <taxon>Ascomycota</taxon>
        <taxon>Pezizomycotina</taxon>
        <taxon>Sordariomycetes</taxon>
        <taxon>Xylariomycetidae</taxon>
        <taxon>Amphisphaeriales</taxon>
        <taxon>Pseudomassariaceae</taxon>
        <taxon>Pseudomassariella</taxon>
    </lineage>
</organism>
<dbReference type="InterPro" id="IPR036259">
    <property type="entry name" value="MFS_trans_sf"/>
</dbReference>
<evidence type="ECO:0000256" key="1">
    <source>
        <dbReference type="ARBA" id="ARBA00004141"/>
    </source>
</evidence>
<dbReference type="InterPro" id="IPR005828">
    <property type="entry name" value="MFS_sugar_transport-like"/>
</dbReference>
<protein>
    <submittedName>
        <fullName evidence="11">General substrate transporter</fullName>
    </submittedName>
</protein>
<feature type="transmembrane region" description="Helical" evidence="9">
    <location>
        <begin position="175"/>
        <end position="194"/>
    </location>
</feature>
<keyword evidence="7" id="KW-0325">Glycoprotein</keyword>
<accession>A0A1Y2EKY0</accession>
<comment type="subcellular location">
    <subcellularLocation>
        <location evidence="1">Membrane</location>
        <topology evidence="1">Multi-pass membrane protein</topology>
    </subcellularLocation>
</comment>
<feature type="transmembrane region" description="Helical" evidence="9">
    <location>
        <begin position="113"/>
        <end position="131"/>
    </location>
</feature>
<dbReference type="InterPro" id="IPR020846">
    <property type="entry name" value="MFS_dom"/>
</dbReference>
<evidence type="ECO:0000313" key="12">
    <source>
        <dbReference type="Proteomes" id="UP000193689"/>
    </source>
</evidence>
<dbReference type="PANTHER" id="PTHR48022">
    <property type="entry name" value="PLASTIDIC GLUCOSE TRANSPORTER 4"/>
    <property type="match status" value="1"/>
</dbReference>
<dbReference type="OrthoDB" id="4142200at2759"/>
<feature type="transmembrane region" description="Helical" evidence="9">
    <location>
        <begin position="326"/>
        <end position="346"/>
    </location>
</feature>
<feature type="transmembrane region" description="Helical" evidence="9">
    <location>
        <begin position="269"/>
        <end position="290"/>
    </location>
</feature>
<keyword evidence="6 9" id="KW-0472">Membrane</keyword>
<gene>
    <name evidence="11" type="ORF">BCR38DRAFT_331356</name>
</gene>
<dbReference type="NCBIfam" id="TIGR00879">
    <property type="entry name" value="SP"/>
    <property type="match status" value="1"/>
</dbReference>
<dbReference type="AlphaFoldDB" id="A0A1Y2EKY0"/>
<feature type="transmembrane region" description="Helical" evidence="9">
    <location>
        <begin position="443"/>
        <end position="462"/>
    </location>
</feature>
<feature type="transmembrane region" description="Helical" evidence="9">
    <location>
        <begin position="143"/>
        <end position="163"/>
    </location>
</feature>
<evidence type="ECO:0000259" key="10">
    <source>
        <dbReference type="PROSITE" id="PS50850"/>
    </source>
</evidence>
<keyword evidence="5 9" id="KW-1133">Transmembrane helix</keyword>
<dbReference type="Gene3D" id="1.20.1250.20">
    <property type="entry name" value="MFS general substrate transporter like domains"/>
    <property type="match status" value="1"/>
</dbReference>
<reference evidence="11 12" key="1">
    <citation type="submission" date="2016-07" db="EMBL/GenBank/DDBJ databases">
        <title>Pervasive Adenine N6-methylation of Active Genes in Fungi.</title>
        <authorList>
            <consortium name="DOE Joint Genome Institute"/>
            <person name="Mondo S.J."/>
            <person name="Dannebaum R.O."/>
            <person name="Kuo R.C."/>
            <person name="Labutti K."/>
            <person name="Haridas S."/>
            <person name="Kuo A."/>
            <person name="Salamov A."/>
            <person name="Ahrendt S.R."/>
            <person name="Lipzen A."/>
            <person name="Sullivan W."/>
            <person name="Andreopoulos W.B."/>
            <person name="Clum A."/>
            <person name="Lindquist E."/>
            <person name="Daum C."/>
            <person name="Ramamoorthy G.K."/>
            <person name="Gryganskyi A."/>
            <person name="Culley D."/>
            <person name="Magnuson J.K."/>
            <person name="James T.Y."/>
            <person name="O'Malley M.A."/>
            <person name="Stajich J.E."/>
            <person name="Spatafora J.W."/>
            <person name="Visel A."/>
            <person name="Grigoriev I.V."/>
        </authorList>
    </citation>
    <scope>NUCLEOTIDE SEQUENCE [LARGE SCALE GENOMIC DNA]</scope>
    <source>
        <strain evidence="11 12">CBS 129021</strain>
    </source>
</reference>
<keyword evidence="12" id="KW-1185">Reference proteome</keyword>
<feature type="domain" description="Major facilitator superfamily (MFS) profile" evidence="10">
    <location>
        <begin position="15"/>
        <end position="466"/>
    </location>
</feature>
<keyword evidence="4 9" id="KW-0812">Transmembrane</keyword>
<comment type="similarity">
    <text evidence="2 8">Belongs to the major facilitator superfamily. Sugar transporter (TC 2.A.1.1) family.</text>
</comment>
<dbReference type="Proteomes" id="UP000193689">
    <property type="component" value="Unassembled WGS sequence"/>
</dbReference>
<dbReference type="PROSITE" id="PS50850">
    <property type="entry name" value="MFS"/>
    <property type="match status" value="1"/>
</dbReference>
<evidence type="ECO:0000313" key="11">
    <source>
        <dbReference type="EMBL" id="ORY72181.1"/>
    </source>
</evidence>
<evidence type="ECO:0000256" key="3">
    <source>
        <dbReference type="ARBA" id="ARBA00022448"/>
    </source>
</evidence>
<feature type="transmembrane region" description="Helical" evidence="9">
    <location>
        <begin position="50"/>
        <end position="72"/>
    </location>
</feature>
<keyword evidence="3 8" id="KW-0813">Transport</keyword>
<evidence type="ECO:0000256" key="8">
    <source>
        <dbReference type="RuleBase" id="RU003346"/>
    </source>
</evidence>
<feature type="transmembrane region" description="Helical" evidence="9">
    <location>
        <begin position="84"/>
        <end position="101"/>
    </location>
</feature>
<dbReference type="GO" id="GO:0016020">
    <property type="term" value="C:membrane"/>
    <property type="evidence" value="ECO:0007669"/>
    <property type="project" value="UniProtKB-SubCell"/>
</dbReference>
<evidence type="ECO:0000256" key="2">
    <source>
        <dbReference type="ARBA" id="ARBA00010992"/>
    </source>
</evidence>
<evidence type="ECO:0000256" key="5">
    <source>
        <dbReference type="ARBA" id="ARBA00022989"/>
    </source>
</evidence>
<evidence type="ECO:0000256" key="7">
    <source>
        <dbReference type="ARBA" id="ARBA00023180"/>
    </source>
</evidence>
<dbReference type="PROSITE" id="PS00217">
    <property type="entry name" value="SUGAR_TRANSPORT_2"/>
    <property type="match status" value="1"/>
</dbReference>
<comment type="caution">
    <text evidence="11">The sequence shown here is derived from an EMBL/GenBank/DDBJ whole genome shotgun (WGS) entry which is preliminary data.</text>
</comment>
<evidence type="ECO:0000256" key="6">
    <source>
        <dbReference type="ARBA" id="ARBA00023136"/>
    </source>
</evidence>
<proteinExistence type="inferred from homology"/>
<dbReference type="PRINTS" id="PR00171">
    <property type="entry name" value="SUGRTRNSPORT"/>
</dbReference>
<dbReference type="EMBL" id="MCFJ01000001">
    <property type="protein sequence ID" value="ORY72181.1"/>
    <property type="molecule type" value="Genomic_DNA"/>
</dbReference>
<dbReference type="PROSITE" id="PS00216">
    <property type="entry name" value="SUGAR_TRANSPORT_1"/>
    <property type="match status" value="1"/>
</dbReference>
<evidence type="ECO:0000256" key="4">
    <source>
        <dbReference type="ARBA" id="ARBA00022692"/>
    </source>
</evidence>
<dbReference type="Pfam" id="PF00083">
    <property type="entry name" value="Sugar_tr"/>
    <property type="match status" value="1"/>
</dbReference>
<name>A0A1Y2EKY0_9PEZI</name>
<dbReference type="GO" id="GO:0005351">
    <property type="term" value="F:carbohydrate:proton symporter activity"/>
    <property type="evidence" value="ECO:0007669"/>
    <property type="project" value="TreeGrafter"/>
</dbReference>
<feature type="transmembrane region" description="Helical" evidence="9">
    <location>
        <begin position="381"/>
        <end position="401"/>
    </location>
</feature>
<dbReference type="InParanoid" id="A0A1Y2EKY0"/>
<feature type="transmembrane region" description="Helical" evidence="9">
    <location>
        <begin position="302"/>
        <end position="319"/>
    </location>
</feature>
<dbReference type="PANTHER" id="PTHR48022:SF47">
    <property type="entry name" value="MAJOR FACILITATOR SUPERFAMILY (MFS) PROFILE DOMAIN-CONTAINING PROTEIN"/>
    <property type="match status" value="1"/>
</dbReference>